<evidence type="ECO:0000313" key="1">
    <source>
        <dbReference type="EMBL" id="KAE8130866.1"/>
    </source>
</evidence>
<proteinExistence type="predicted"/>
<gene>
    <name evidence="1" type="ORF">BDV38DRAFT_289232</name>
</gene>
<dbReference type="EMBL" id="ML743690">
    <property type="protein sequence ID" value="KAE8130866.1"/>
    <property type="molecule type" value="Genomic_DNA"/>
</dbReference>
<accession>A0A5N6S869</accession>
<dbReference type="AlphaFoldDB" id="A0A5N6S869"/>
<dbReference type="OrthoDB" id="4362322at2759"/>
<dbReference type="Proteomes" id="UP000325672">
    <property type="component" value="Unassembled WGS sequence"/>
</dbReference>
<dbReference type="RefSeq" id="XP_031906929.1">
    <property type="nucleotide sequence ID" value="XM_032061205.1"/>
</dbReference>
<sequence>MSLSVTPQYSAVANDTLDYLPTIVAHEGYYEVAQLLMVALSASDVSSLLVALHIQPSTSLCQRYRRFLHPIRDIDPTMRIFDTWIREKCQILLLGHDCRLLMQRIMDPEAYYAEGSCTRDPLEIWVVALPPNSQRIAKRASRLLRVFHRTSNRARRTRAFSKFRDIIDQGLILKQYLDGQDLKLCEDRPIVYENIHGQSVHVKAFDLLLSTTMNYDQENFVVGLHYAGLEFRLAWDIRASKSARHWKAADGLPYIDTANPYHLGRGATIDLNERERPNAGTLAFFPYSPRCCRESILSIPIKQVP</sequence>
<name>A0A5N6S869_ASPPS</name>
<reference evidence="1 2" key="1">
    <citation type="submission" date="2019-04" db="EMBL/GenBank/DDBJ databases">
        <title>Friends and foes A comparative genomics study of 23 Aspergillus species from section Flavi.</title>
        <authorList>
            <consortium name="DOE Joint Genome Institute"/>
            <person name="Kjaerbolling I."/>
            <person name="Vesth T."/>
            <person name="Frisvad J.C."/>
            <person name="Nybo J.L."/>
            <person name="Theobald S."/>
            <person name="Kildgaard S."/>
            <person name="Isbrandt T."/>
            <person name="Kuo A."/>
            <person name="Sato A."/>
            <person name="Lyhne E.K."/>
            <person name="Kogle M.E."/>
            <person name="Wiebenga A."/>
            <person name="Kun R.S."/>
            <person name="Lubbers R.J."/>
            <person name="Makela M.R."/>
            <person name="Barry K."/>
            <person name="Chovatia M."/>
            <person name="Clum A."/>
            <person name="Daum C."/>
            <person name="Haridas S."/>
            <person name="He G."/>
            <person name="LaButti K."/>
            <person name="Lipzen A."/>
            <person name="Mondo S."/>
            <person name="Riley R."/>
            <person name="Salamov A."/>
            <person name="Simmons B.A."/>
            <person name="Magnuson J.K."/>
            <person name="Henrissat B."/>
            <person name="Mortensen U.H."/>
            <person name="Larsen T.O."/>
            <person name="Devries R.P."/>
            <person name="Grigoriev I.V."/>
            <person name="Machida M."/>
            <person name="Baker S.E."/>
            <person name="Andersen M.R."/>
        </authorList>
    </citation>
    <scope>NUCLEOTIDE SEQUENCE [LARGE SCALE GENOMIC DNA]</scope>
    <source>
        <strain evidence="1 2">CBS 117625</strain>
    </source>
</reference>
<keyword evidence="2" id="KW-1185">Reference proteome</keyword>
<protein>
    <submittedName>
        <fullName evidence="1">Uncharacterized protein</fullName>
    </submittedName>
</protein>
<dbReference type="GeneID" id="43645415"/>
<evidence type="ECO:0000313" key="2">
    <source>
        <dbReference type="Proteomes" id="UP000325672"/>
    </source>
</evidence>
<organism evidence="1 2">
    <name type="scientific">Aspergillus pseudotamarii</name>
    <dbReference type="NCBI Taxonomy" id="132259"/>
    <lineage>
        <taxon>Eukaryota</taxon>
        <taxon>Fungi</taxon>
        <taxon>Dikarya</taxon>
        <taxon>Ascomycota</taxon>
        <taxon>Pezizomycotina</taxon>
        <taxon>Eurotiomycetes</taxon>
        <taxon>Eurotiomycetidae</taxon>
        <taxon>Eurotiales</taxon>
        <taxon>Aspergillaceae</taxon>
        <taxon>Aspergillus</taxon>
        <taxon>Aspergillus subgen. Circumdati</taxon>
    </lineage>
</organism>